<feature type="compositionally biased region" description="Polar residues" evidence="4">
    <location>
        <begin position="388"/>
        <end position="403"/>
    </location>
</feature>
<dbReference type="GO" id="GO:0005634">
    <property type="term" value="C:nucleus"/>
    <property type="evidence" value="ECO:0007669"/>
    <property type="project" value="TreeGrafter"/>
</dbReference>
<dbReference type="SMART" id="SM00368">
    <property type="entry name" value="LRR_RI"/>
    <property type="match status" value="12"/>
</dbReference>
<dbReference type="Gene3D" id="3.80.10.10">
    <property type="entry name" value="Ribonuclease Inhibitor"/>
    <property type="match status" value="4"/>
</dbReference>
<evidence type="ECO:0000256" key="1">
    <source>
        <dbReference type="ARBA" id="ARBA00022468"/>
    </source>
</evidence>
<feature type="region of interest" description="Disordered" evidence="4">
    <location>
        <begin position="1094"/>
        <end position="1153"/>
    </location>
</feature>
<protein>
    <submittedName>
        <fullName evidence="5">Uncharacterized protein</fullName>
    </submittedName>
</protein>
<dbReference type="VEuPathDB" id="AmoebaDB:NfTy_068450"/>
<feature type="compositionally biased region" description="Polar residues" evidence="4">
    <location>
        <begin position="1094"/>
        <end position="1104"/>
    </location>
</feature>
<reference evidence="5 6" key="1">
    <citation type="journal article" date="2019" name="Sci. Rep.">
        <title>Nanopore sequencing improves the draft genome of the human pathogenic amoeba Naegleria fowleri.</title>
        <authorList>
            <person name="Liechti N."/>
            <person name="Schurch N."/>
            <person name="Bruggmann R."/>
            <person name="Wittwer M."/>
        </authorList>
    </citation>
    <scope>NUCLEOTIDE SEQUENCE [LARGE SCALE GENOMIC DNA]</scope>
    <source>
        <strain evidence="5 6">ATCC 30894</strain>
    </source>
</reference>
<evidence type="ECO:0000256" key="2">
    <source>
        <dbReference type="ARBA" id="ARBA00022614"/>
    </source>
</evidence>
<dbReference type="VEuPathDB" id="AmoebaDB:NF0041740"/>
<feature type="region of interest" description="Disordered" evidence="4">
    <location>
        <begin position="1298"/>
        <end position="1319"/>
    </location>
</feature>
<feature type="compositionally biased region" description="Low complexity" evidence="4">
    <location>
        <begin position="214"/>
        <end position="269"/>
    </location>
</feature>
<dbReference type="PANTHER" id="PTHR24113">
    <property type="entry name" value="RAN GTPASE-ACTIVATING PROTEIN 1"/>
    <property type="match status" value="1"/>
</dbReference>
<dbReference type="GO" id="GO:0031267">
    <property type="term" value="F:small GTPase binding"/>
    <property type="evidence" value="ECO:0007669"/>
    <property type="project" value="TreeGrafter"/>
</dbReference>
<organism evidence="5 6">
    <name type="scientific">Naegleria fowleri</name>
    <name type="common">Brain eating amoeba</name>
    <dbReference type="NCBI Taxonomy" id="5763"/>
    <lineage>
        <taxon>Eukaryota</taxon>
        <taxon>Discoba</taxon>
        <taxon>Heterolobosea</taxon>
        <taxon>Tetramitia</taxon>
        <taxon>Eutetramitia</taxon>
        <taxon>Vahlkampfiidae</taxon>
        <taxon>Naegleria</taxon>
    </lineage>
</organism>
<keyword evidence="2" id="KW-0433">Leucine-rich repeat</keyword>
<feature type="compositionally biased region" description="Polar residues" evidence="4">
    <location>
        <begin position="327"/>
        <end position="363"/>
    </location>
</feature>
<dbReference type="EMBL" id="VFQX01000036">
    <property type="protein sequence ID" value="KAF0976899.1"/>
    <property type="molecule type" value="Genomic_DNA"/>
</dbReference>
<feature type="region of interest" description="Disordered" evidence="4">
    <location>
        <begin position="1"/>
        <end position="69"/>
    </location>
</feature>
<dbReference type="GO" id="GO:0048471">
    <property type="term" value="C:perinuclear region of cytoplasm"/>
    <property type="evidence" value="ECO:0007669"/>
    <property type="project" value="TreeGrafter"/>
</dbReference>
<feature type="compositionally biased region" description="Polar residues" evidence="4">
    <location>
        <begin position="60"/>
        <end position="69"/>
    </location>
</feature>
<dbReference type="SUPFAM" id="SSF52047">
    <property type="entry name" value="RNI-like"/>
    <property type="match status" value="2"/>
</dbReference>
<evidence type="ECO:0000256" key="4">
    <source>
        <dbReference type="SAM" id="MobiDB-lite"/>
    </source>
</evidence>
<feature type="compositionally biased region" description="Polar residues" evidence="4">
    <location>
        <begin position="302"/>
        <end position="316"/>
    </location>
</feature>
<keyword evidence="1" id="KW-0343">GTPase activation</keyword>
<dbReference type="RefSeq" id="XP_044561612.1">
    <property type="nucleotide sequence ID" value="XM_044707582.1"/>
</dbReference>
<feature type="compositionally biased region" description="Low complexity" evidence="4">
    <location>
        <begin position="317"/>
        <end position="326"/>
    </location>
</feature>
<dbReference type="GO" id="GO:0005829">
    <property type="term" value="C:cytosol"/>
    <property type="evidence" value="ECO:0007669"/>
    <property type="project" value="TreeGrafter"/>
</dbReference>
<dbReference type="VEuPathDB" id="AmoebaDB:FDP41_004194"/>
<feature type="compositionally biased region" description="Low complexity" evidence="4">
    <location>
        <begin position="287"/>
        <end position="301"/>
    </location>
</feature>
<keyword evidence="3" id="KW-0677">Repeat</keyword>
<dbReference type="OrthoDB" id="120976at2759"/>
<feature type="compositionally biased region" description="Low complexity" evidence="4">
    <location>
        <begin position="1105"/>
        <end position="1114"/>
    </location>
</feature>
<dbReference type="PANTHER" id="PTHR24113:SF12">
    <property type="entry name" value="RAN GTPASE-ACTIVATING PROTEIN 1"/>
    <property type="match status" value="1"/>
</dbReference>
<dbReference type="GO" id="GO:0005096">
    <property type="term" value="F:GTPase activator activity"/>
    <property type="evidence" value="ECO:0007669"/>
    <property type="project" value="UniProtKB-KW"/>
</dbReference>
<feature type="compositionally biased region" description="Gly residues" evidence="4">
    <location>
        <begin position="374"/>
        <end position="385"/>
    </location>
</feature>
<keyword evidence="6" id="KW-1185">Reference proteome</keyword>
<name>A0A6A5BVD5_NAEFO</name>
<accession>A0A6A5BVD5</accession>
<dbReference type="InterPro" id="IPR027038">
    <property type="entry name" value="RanGap"/>
</dbReference>
<comment type="caution">
    <text evidence="5">The sequence shown here is derived from an EMBL/GenBank/DDBJ whole genome shotgun (WGS) entry which is preliminary data.</text>
</comment>
<dbReference type="GeneID" id="68111412"/>
<evidence type="ECO:0000313" key="5">
    <source>
        <dbReference type="EMBL" id="KAF0976899.1"/>
    </source>
</evidence>
<evidence type="ECO:0000256" key="3">
    <source>
        <dbReference type="ARBA" id="ARBA00022737"/>
    </source>
</evidence>
<dbReference type="InterPro" id="IPR032675">
    <property type="entry name" value="LRR_dom_sf"/>
</dbReference>
<dbReference type="GO" id="GO:0006913">
    <property type="term" value="P:nucleocytoplasmic transport"/>
    <property type="evidence" value="ECO:0007669"/>
    <property type="project" value="TreeGrafter"/>
</dbReference>
<evidence type="ECO:0000313" key="6">
    <source>
        <dbReference type="Proteomes" id="UP000444721"/>
    </source>
</evidence>
<feature type="region of interest" description="Disordered" evidence="4">
    <location>
        <begin position="208"/>
        <end position="403"/>
    </location>
</feature>
<gene>
    <name evidence="5" type="ORF">FDP41_004194</name>
</gene>
<feature type="compositionally biased region" description="Low complexity" evidence="4">
    <location>
        <begin position="17"/>
        <end position="44"/>
    </location>
</feature>
<sequence>MMNNNNNNNTKQSPFHGPGTPTKLTQQPTTTTTSSPSHTPHYPSNVSSPQHYHMLVPHSPSGTATSSSLHSQMHLNVGMPLTHLPTTTTTSMGGIMHHHHHQPPPSTGMMMMQQPHHHPQFNVLGSSSLEEHFHHPSTSQHNWLSNNYSSSSSPFVGGGMVGMNTTSNVNSYRMVQSPTITTTTPNSTVVGHHHSNANTNTSLMMIQHGGSRTPQQQQQQQQSQQSMIMPNQQQQVHHPTNNQNTMMTMMSTPQQQQQQQTSTPISNNTMFTGSSSGLIVNCNRPGSPHSQESSDSNNSTSGLPTINTSLKRANTKSSNISNNQSSGGPPTINTSNLKRANQSRSAVTPNRHQQISQFPQNMNQKRRNDHSLNGGSGGTGGGGHGTVRANSVSSPTQANANSNLNDVVKRTLHLRSQYLSYCDQYGVKPSQEIVRLLKVAIRNQEPLMKLSICHAQADDEHVKALVNALISFQDRTNRSRKSVNSNTTSSSNNSITLYDVNEILLNHNKITDIGANMIIQELLLPQSPYHKQIVSIELFGNELTDFCCQLVAEMLRTNKVLKRLKLGDNKIGPEGARIIGEGVKHNQTLTQLHLGGNNVEVVGIKSIANALINNTSLTSLGLRDNGIGSDGMKALAETLKSNTQLSDIQLKGNNIKATGASFLASALMTNQSLKVLELQSNAIGPVGVKSLCQALKDNHSVHALNFNDNELGDEGALHVANLLKVNPSITTLGLASNRIRKKGAVALAEALRCEQTAVTGLDLGSNEIGNGGAVALAGALAVNKVLTSLDLRSCEIHLKGILALSTMCETNTTLRHLDLGANYAKNQGAVSWAQVLSKNKSLTRLCLTDNQIYHEGGEALAIGLQSNYTLRNFSYGGQGPQQNKIDSSIRRIIDSIVSENKKYWEQNQQSSEVTYVSNNQMRTVDITKMRLQQQMYYNRMVDENGEDYNNDQHDDFSGSDENNLSDTLMSPSEFQNTILSPLFPQSPAAEGKNYNSMPNWLLSSVHIPRSNIDPEEIDSKLEFIFKNKLLKAENPKFKGCYFIGNIVNTLKKVYPETRIDEGQLVQFAMNNPKYQVHLSREMVKTQMKYIGDSTAEQVPKTGNISAATSSSSSSNNGDTPSLLPIQKKGTKSVRTKGSELSSPSNDQHKKSVRIDTKIGIVETSSDLIDISTSTGPTSPSDRTLSPTLNISTSFHAPLNKRALTDPGFGMVKQDNSGLLLGTQPSLMESGGLFTSFYSPLQPSSFFTSSGTSTTNNTNRTLSPFIDSTSFGMGSFAGHGTGMGFSTVHSSYSMFSSPSTHLQQQQHSHQPPSHSGGSSHLNCQFFRKYW</sequence>
<proteinExistence type="predicted"/>
<dbReference type="InterPro" id="IPR001611">
    <property type="entry name" value="Leu-rich_rpt"/>
</dbReference>
<dbReference type="Proteomes" id="UP000444721">
    <property type="component" value="Unassembled WGS sequence"/>
</dbReference>
<dbReference type="Pfam" id="PF13516">
    <property type="entry name" value="LRR_6"/>
    <property type="match status" value="9"/>
</dbReference>